<dbReference type="GO" id="GO:0022857">
    <property type="term" value="F:transmembrane transporter activity"/>
    <property type="evidence" value="ECO:0007669"/>
    <property type="project" value="InterPro"/>
</dbReference>
<reference evidence="8" key="1">
    <citation type="journal article" date="2014" name="Genome Announc.">
        <title>Genome sequence of the yeast Cyberlindnera fabianii (Hansenula fabianii).</title>
        <authorList>
            <person name="Freel K.C."/>
            <person name="Sarilar V."/>
            <person name="Neuveglise C."/>
            <person name="Devillers H."/>
            <person name="Friedrich A."/>
            <person name="Schacherer J."/>
        </authorList>
    </citation>
    <scope>NUCLEOTIDE SEQUENCE</scope>
    <source>
        <strain evidence="8">YJS4271</strain>
    </source>
</reference>
<evidence type="ECO:0000256" key="4">
    <source>
        <dbReference type="ARBA" id="ARBA00023136"/>
    </source>
</evidence>
<dbReference type="EMBL" id="LK052886">
    <property type="protein sequence ID" value="CDR37536.1"/>
    <property type="molecule type" value="Genomic_DNA"/>
</dbReference>
<dbReference type="InterPro" id="IPR011701">
    <property type="entry name" value="MFS"/>
</dbReference>
<dbReference type="PANTHER" id="PTHR42718:SF14">
    <property type="entry name" value="AMINOTRIAZOLE RESISTANCE PROTEIN"/>
    <property type="match status" value="1"/>
</dbReference>
<feature type="transmembrane region" description="Helical" evidence="6">
    <location>
        <begin position="282"/>
        <end position="302"/>
    </location>
</feature>
<sequence length="519" mass="55689">MAIKIDPRPPAFSSGWQELAIIAIVCVTQLLNQAGATQGLALMNSLDSTFPNVTSTDKLWFMAAFPLTAGAFILISGKFGDLYGLKRVMMCGILWSILWCLMSGLSGYTHSVIFFCICRALHGVGVAYVFPTAVGIIGSMYPVGQRKAFVFSLVGAMAPTGGLVGAVFTGLTAEKGHWQWAFYANAIVFAILGVAAWYLLPNVPRHAPPEAKMNWIGSTIGVAALILINVATNQAAEAGWDSPYVLVLFIVGILLFVCFLYIEKRVEWPLIPKEVMNIHIGLILLIVGLGWAAFSVYLYYYWAMSMNLKGWSPALVGATYVTLALSGTAAAFSVGALISRVHPSIMLFIATLAFLAGILMLSQTPLHQTYFCMLLIQQIIIPFGMDITFPAASLVLSDHLPKRHQGMASSLVSTMTNYGLSASLGFAATAEVKVFAHTGDLLKSYHAAMYVGVGIAGLGCVLGVVLILISLFRPPHWDDTESTAEINLQSINIGTGLAGKKPPVQDGAEGTSIEPHEQT</sequence>
<dbReference type="VEuPathDB" id="FungiDB:BON22_0331"/>
<dbReference type="PANTHER" id="PTHR42718">
    <property type="entry name" value="MAJOR FACILITATOR SUPERFAMILY MULTIDRUG TRANSPORTER MFSC"/>
    <property type="match status" value="1"/>
</dbReference>
<dbReference type="GO" id="GO:0016020">
    <property type="term" value="C:membrane"/>
    <property type="evidence" value="ECO:0007669"/>
    <property type="project" value="UniProtKB-SubCell"/>
</dbReference>
<dbReference type="InterPro" id="IPR020846">
    <property type="entry name" value="MFS_dom"/>
</dbReference>
<dbReference type="AlphaFoldDB" id="A0A061AIY5"/>
<organism evidence="8">
    <name type="scientific">Cyberlindnera fabianii</name>
    <name type="common">Yeast</name>
    <name type="synonym">Hansenula fabianii</name>
    <dbReference type="NCBI Taxonomy" id="36022"/>
    <lineage>
        <taxon>Eukaryota</taxon>
        <taxon>Fungi</taxon>
        <taxon>Dikarya</taxon>
        <taxon>Ascomycota</taxon>
        <taxon>Saccharomycotina</taxon>
        <taxon>Saccharomycetes</taxon>
        <taxon>Phaffomycetales</taxon>
        <taxon>Phaffomycetaceae</taxon>
        <taxon>Cyberlindnera</taxon>
    </lineage>
</organism>
<accession>A0A061AIY5</accession>
<evidence type="ECO:0000256" key="1">
    <source>
        <dbReference type="ARBA" id="ARBA00004141"/>
    </source>
</evidence>
<dbReference type="Pfam" id="PF07690">
    <property type="entry name" value="MFS_1"/>
    <property type="match status" value="1"/>
</dbReference>
<feature type="transmembrane region" description="Helical" evidence="6">
    <location>
        <begin position="149"/>
        <end position="168"/>
    </location>
</feature>
<protein>
    <submittedName>
        <fullName evidence="8">CYFA0S01e11650g1_1</fullName>
    </submittedName>
</protein>
<evidence type="ECO:0000256" key="5">
    <source>
        <dbReference type="SAM" id="MobiDB-lite"/>
    </source>
</evidence>
<keyword evidence="4 6" id="KW-0472">Membrane</keyword>
<keyword evidence="2 6" id="KW-0812">Transmembrane</keyword>
<evidence type="ECO:0000256" key="2">
    <source>
        <dbReference type="ARBA" id="ARBA00022692"/>
    </source>
</evidence>
<dbReference type="OrthoDB" id="2130629at2759"/>
<gene>
    <name evidence="8" type="ORF">CYFA0S_01e11650g</name>
</gene>
<feature type="transmembrane region" description="Helical" evidence="6">
    <location>
        <begin position="60"/>
        <end position="76"/>
    </location>
</feature>
<dbReference type="PROSITE" id="PS50850">
    <property type="entry name" value="MFS"/>
    <property type="match status" value="1"/>
</dbReference>
<feature type="transmembrane region" description="Helical" evidence="6">
    <location>
        <begin position="408"/>
        <end position="428"/>
    </location>
</feature>
<name>A0A061AIY5_CYBFA</name>
<evidence type="ECO:0000313" key="8">
    <source>
        <dbReference type="EMBL" id="CDR37536.1"/>
    </source>
</evidence>
<feature type="transmembrane region" description="Helical" evidence="6">
    <location>
        <begin position="112"/>
        <end position="137"/>
    </location>
</feature>
<feature type="transmembrane region" description="Helical" evidence="6">
    <location>
        <begin position="244"/>
        <end position="262"/>
    </location>
</feature>
<feature type="transmembrane region" description="Helical" evidence="6">
    <location>
        <begin position="88"/>
        <end position="106"/>
    </location>
</feature>
<dbReference type="PhylomeDB" id="A0A061AIY5"/>
<evidence type="ECO:0000259" key="7">
    <source>
        <dbReference type="PROSITE" id="PS50850"/>
    </source>
</evidence>
<evidence type="ECO:0000256" key="6">
    <source>
        <dbReference type="SAM" id="Phobius"/>
    </source>
</evidence>
<comment type="subcellular location">
    <subcellularLocation>
        <location evidence="1">Membrane</location>
        <topology evidence="1">Multi-pass membrane protein</topology>
    </subcellularLocation>
</comment>
<evidence type="ECO:0000256" key="3">
    <source>
        <dbReference type="ARBA" id="ARBA00022989"/>
    </source>
</evidence>
<feature type="transmembrane region" description="Helical" evidence="6">
    <location>
        <begin position="212"/>
        <end position="232"/>
    </location>
</feature>
<proteinExistence type="predicted"/>
<dbReference type="Gene3D" id="1.20.1250.20">
    <property type="entry name" value="MFS general substrate transporter like domains"/>
    <property type="match status" value="2"/>
</dbReference>
<feature type="transmembrane region" description="Helical" evidence="6">
    <location>
        <begin position="314"/>
        <end position="338"/>
    </location>
</feature>
<dbReference type="InterPro" id="IPR036259">
    <property type="entry name" value="MFS_trans_sf"/>
</dbReference>
<feature type="region of interest" description="Disordered" evidence="5">
    <location>
        <begin position="497"/>
        <end position="519"/>
    </location>
</feature>
<feature type="domain" description="Major facilitator superfamily (MFS) profile" evidence="7">
    <location>
        <begin position="21"/>
        <end position="475"/>
    </location>
</feature>
<feature type="transmembrane region" description="Helical" evidence="6">
    <location>
        <begin position="375"/>
        <end position="396"/>
    </location>
</feature>
<feature type="transmembrane region" description="Helical" evidence="6">
    <location>
        <begin position="180"/>
        <end position="200"/>
    </location>
</feature>
<dbReference type="SUPFAM" id="SSF103473">
    <property type="entry name" value="MFS general substrate transporter"/>
    <property type="match status" value="1"/>
</dbReference>
<keyword evidence="3 6" id="KW-1133">Transmembrane helix</keyword>
<feature type="transmembrane region" description="Helical" evidence="6">
    <location>
        <begin position="448"/>
        <end position="472"/>
    </location>
</feature>
<feature type="transmembrane region" description="Helical" evidence="6">
    <location>
        <begin position="345"/>
        <end position="363"/>
    </location>
</feature>